<evidence type="ECO:0000313" key="3">
    <source>
        <dbReference type="Proteomes" id="UP000226431"/>
    </source>
</evidence>
<dbReference type="InterPro" id="IPR029033">
    <property type="entry name" value="His_PPase_superfam"/>
</dbReference>
<gene>
    <name evidence="2" type="ORF">CDD80_7604</name>
</gene>
<evidence type="ECO:0000256" key="1">
    <source>
        <dbReference type="SAM" id="MobiDB-lite"/>
    </source>
</evidence>
<dbReference type="InterPro" id="IPR051710">
    <property type="entry name" value="Phosphatase_SH3-domain"/>
</dbReference>
<dbReference type="Pfam" id="PF00300">
    <property type="entry name" value="His_Phos_1"/>
    <property type="match status" value="1"/>
</dbReference>
<name>A0A2C5YLF5_9HYPO</name>
<dbReference type="STRING" id="2004952.A0A2C5YLF5"/>
<keyword evidence="3" id="KW-1185">Reference proteome</keyword>
<dbReference type="AlphaFoldDB" id="A0A2C5YLF5"/>
<accession>A0A2C5YLF5</accession>
<dbReference type="InterPro" id="IPR013078">
    <property type="entry name" value="His_Pase_superF_clade-1"/>
</dbReference>
<dbReference type="CDD" id="cd07067">
    <property type="entry name" value="HP_PGM_like"/>
    <property type="match status" value="1"/>
</dbReference>
<evidence type="ECO:0000313" key="2">
    <source>
        <dbReference type="EMBL" id="PHH68330.1"/>
    </source>
</evidence>
<dbReference type="PANTHER" id="PTHR16469">
    <property type="entry name" value="UBIQUITIN-ASSOCIATED AND SH3 DOMAIN-CONTAINING BA-RELATED"/>
    <property type="match status" value="1"/>
</dbReference>
<feature type="region of interest" description="Disordered" evidence="1">
    <location>
        <begin position="288"/>
        <end position="308"/>
    </location>
</feature>
<dbReference type="EMBL" id="NJES01000991">
    <property type="protein sequence ID" value="PHH68330.1"/>
    <property type="molecule type" value="Genomic_DNA"/>
</dbReference>
<comment type="caution">
    <text evidence="2">The sequence shown here is derived from an EMBL/GenBank/DDBJ whole genome shotgun (WGS) entry which is preliminary data.</text>
</comment>
<dbReference type="PANTHER" id="PTHR16469:SF51">
    <property type="entry name" value="TRANSCRIPTION FACTOR TAU 55 KDA SUBUNIT"/>
    <property type="match status" value="1"/>
</dbReference>
<sequence length="308" mass="33800">MDEAEMLTASTVNSVVRSDLGRVRAGSSRCPGRFRSNWLVDPASGVYSSYIPSPTSIAADPALTSHGVRQAEELATHLSTLDPPIEAVYSSPFYRCLQTVDPFVRQQQQQQHHHRLDRRGSAASSRIRLEHGIREWFGVAPFQHPTPAPPQLLSDLFPAVDSGYQSAAVPAERGETLAQLQERVATTLRVLIRRSDAEGVRAVVVCTHAAVVIVMGRVLTACVPVTVDAQDFHAYTCGLTVFRRHHHHHHHDSHPVEAAESLIGGWRCVLDSDCSFLSGGQERGWKFSGDESFPGTESDSHGHGQHKL</sequence>
<dbReference type="Gene3D" id="3.40.50.1240">
    <property type="entry name" value="Phosphoglycerate mutase-like"/>
    <property type="match status" value="1"/>
</dbReference>
<dbReference type="OrthoDB" id="414418at2759"/>
<dbReference type="SUPFAM" id="SSF53254">
    <property type="entry name" value="Phosphoglycerate mutase-like"/>
    <property type="match status" value="1"/>
</dbReference>
<proteinExistence type="predicted"/>
<protein>
    <submittedName>
        <fullName evidence="2">Uncharacterized protein</fullName>
    </submittedName>
</protein>
<reference evidence="2 3" key="1">
    <citation type="submission" date="2017-06" db="EMBL/GenBank/DDBJ databases">
        <title>Ant-infecting Ophiocordyceps genomes reveal a high diversity of potential behavioral manipulation genes and a possible major role for enterotoxins.</title>
        <authorList>
            <person name="De Bekker C."/>
            <person name="Evans H.C."/>
            <person name="Brachmann A."/>
            <person name="Hughes D.P."/>
        </authorList>
    </citation>
    <scope>NUCLEOTIDE SEQUENCE [LARGE SCALE GENOMIC DNA]</scope>
    <source>
        <strain evidence="2 3">Map16</strain>
    </source>
</reference>
<dbReference type="Proteomes" id="UP000226431">
    <property type="component" value="Unassembled WGS sequence"/>
</dbReference>
<organism evidence="2 3">
    <name type="scientific">Ophiocordyceps camponoti-rufipedis</name>
    <dbReference type="NCBI Taxonomy" id="2004952"/>
    <lineage>
        <taxon>Eukaryota</taxon>
        <taxon>Fungi</taxon>
        <taxon>Dikarya</taxon>
        <taxon>Ascomycota</taxon>
        <taxon>Pezizomycotina</taxon>
        <taxon>Sordariomycetes</taxon>
        <taxon>Hypocreomycetidae</taxon>
        <taxon>Hypocreales</taxon>
        <taxon>Ophiocordycipitaceae</taxon>
        <taxon>Ophiocordyceps</taxon>
    </lineage>
</organism>